<dbReference type="AlphaFoldDB" id="A0A3P7R5E7"/>
<reference evidence="1 2" key="1">
    <citation type="submission" date="2018-11" db="EMBL/GenBank/DDBJ databases">
        <authorList>
            <consortium name="Pathogen Informatics"/>
        </authorList>
    </citation>
    <scope>NUCLEOTIDE SEQUENCE [LARGE SCALE GENOMIC DNA]</scope>
</reference>
<keyword evidence="2" id="KW-1185">Reference proteome</keyword>
<sequence length="167" mass="18283">MTDANTSLPRGPLLHTKKVNILRHDVKWKAGFGFGAGASVFTESLSNRGGLENGSQAFPHVPSQLLADTPEFPATTPICSDGFISNKAEAVPTENKECQVNSVAEDWNVHSYMRESALESLLNITMISQESNFDLNTLSVLCRPELYLDCKSLLKVEMATDSDSDFD</sequence>
<evidence type="ECO:0000313" key="1">
    <source>
        <dbReference type="EMBL" id="VDN36249.1"/>
    </source>
</evidence>
<dbReference type="OrthoDB" id="5793095at2759"/>
<dbReference type="EMBL" id="UYRV01128763">
    <property type="protein sequence ID" value="VDN36249.1"/>
    <property type="molecule type" value="Genomic_DNA"/>
</dbReference>
<gene>
    <name evidence="1" type="ORF">CGOC_LOCUS13158</name>
</gene>
<dbReference type="Proteomes" id="UP000271889">
    <property type="component" value="Unassembled WGS sequence"/>
</dbReference>
<evidence type="ECO:0000313" key="2">
    <source>
        <dbReference type="Proteomes" id="UP000271889"/>
    </source>
</evidence>
<protein>
    <submittedName>
        <fullName evidence="1">Uncharacterized protein</fullName>
    </submittedName>
</protein>
<accession>A0A3P7R5E7</accession>
<organism evidence="1 2">
    <name type="scientific">Cylicostephanus goldi</name>
    <name type="common">Nematode worm</name>
    <dbReference type="NCBI Taxonomy" id="71465"/>
    <lineage>
        <taxon>Eukaryota</taxon>
        <taxon>Metazoa</taxon>
        <taxon>Ecdysozoa</taxon>
        <taxon>Nematoda</taxon>
        <taxon>Chromadorea</taxon>
        <taxon>Rhabditida</taxon>
        <taxon>Rhabditina</taxon>
        <taxon>Rhabditomorpha</taxon>
        <taxon>Strongyloidea</taxon>
        <taxon>Strongylidae</taxon>
        <taxon>Cylicostephanus</taxon>
    </lineage>
</organism>
<proteinExistence type="predicted"/>
<name>A0A3P7R5E7_CYLGO</name>